<organism evidence="7 8">
    <name type="scientific">Rhipicephalus sanguineus</name>
    <name type="common">Brown dog tick</name>
    <name type="synonym">Ixodes sanguineus</name>
    <dbReference type="NCBI Taxonomy" id="34632"/>
    <lineage>
        <taxon>Eukaryota</taxon>
        <taxon>Metazoa</taxon>
        <taxon>Ecdysozoa</taxon>
        <taxon>Arthropoda</taxon>
        <taxon>Chelicerata</taxon>
        <taxon>Arachnida</taxon>
        <taxon>Acari</taxon>
        <taxon>Parasitiformes</taxon>
        <taxon>Ixodida</taxon>
        <taxon>Ixodoidea</taxon>
        <taxon>Ixodidae</taxon>
        <taxon>Rhipicephalinae</taxon>
        <taxon>Rhipicephalus</taxon>
        <taxon>Rhipicephalus</taxon>
    </lineage>
</organism>
<proteinExistence type="inferred from homology"/>
<dbReference type="InterPro" id="IPR025705">
    <property type="entry name" value="Beta_hexosaminidase_sua/sub"/>
</dbReference>
<keyword evidence="4" id="KW-0378">Hydrolase</keyword>
<feature type="chain" id="PRO_5039324053" description="beta-N-acetylhexosaminidase" evidence="5">
    <location>
        <begin position="24"/>
        <end position="83"/>
    </location>
</feature>
<evidence type="ECO:0000256" key="4">
    <source>
        <dbReference type="ARBA" id="ARBA00022801"/>
    </source>
</evidence>
<name>A0A9D4Q096_RHISA</name>
<dbReference type="AlphaFoldDB" id="A0A9D4Q096"/>
<evidence type="ECO:0000256" key="1">
    <source>
        <dbReference type="ARBA" id="ARBA00001231"/>
    </source>
</evidence>
<keyword evidence="8" id="KW-1185">Reference proteome</keyword>
<dbReference type="SUPFAM" id="SSF51445">
    <property type="entry name" value="(Trans)glycosidases"/>
    <property type="match status" value="1"/>
</dbReference>
<dbReference type="EMBL" id="JABSTV010001249">
    <property type="protein sequence ID" value="KAH7962089.1"/>
    <property type="molecule type" value="Genomic_DNA"/>
</dbReference>
<dbReference type="GO" id="GO:0005764">
    <property type="term" value="C:lysosome"/>
    <property type="evidence" value="ECO:0007669"/>
    <property type="project" value="TreeGrafter"/>
</dbReference>
<dbReference type="GO" id="GO:0004563">
    <property type="term" value="F:beta-N-acetylhexosaminidase activity"/>
    <property type="evidence" value="ECO:0007669"/>
    <property type="project" value="UniProtKB-EC"/>
</dbReference>
<dbReference type="Proteomes" id="UP000821837">
    <property type="component" value="Chromosome 3"/>
</dbReference>
<dbReference type="Gene3D" id="3.20.20.80">
    <property type="entry name" value="Glycosidases"/>
    <property type="match status" value="1"/>
</dbReference>
<comment type="caution">
    <text evidence="7">The sequence shown here is derived from an EMBL/GenBank/DDBJ whole genome shotgun (WGS) entry which is preliminary data.</text>
</comment>
<evidence type="ECO:0000256" key="2">
    <source>
        <dbReference type="ARBA" id="ARBA00006285"/>
    </source>
</evidence>
<dbReference type="PANTHER" id="PTHR22600:SF21">
    <property type="entry name" value="BETA-HEXOSAMINIDASE A"/>
    <property type="match status" value="1"/>
</dbReference>
<dbReference type="InterPro" id="IPR015883">
    <property type="entry name" value="Glyco_hydro_20_cat"/>
</dbReference>
<reference evidence="7" key="2">
    <citation type="submission" date="2021-09" db="EMBL/GenBank/DDBJ databases">
        <authorList>
            <person name="Jia N."/>
            <person name="Wang J."/>
            <person name="Shi W."/>
            <person name="Du L."/>
            <person name="Sun Y."/>
            <person name="Zhan W."/>
            <person name="Jiang J."/>
            <person name="Wang Q."/>
            <person name="Zhang B."/>
            <person name="Ji P."/>
            <person name="Sakyi L.B."/>
            <person name="Cui X."/>
            <person name="Yuan T."/>
            <person name="Jiang B."/>
            <person name="Yang W."/>
            <person name="Lam T.T.-Y."/>
            <person name="Chang Q."/>
            <person name="Ding S."/>
            <person name="Wang X."/>
            <person name="Zhu J."/>
            <person name="Ruan X."/>
            <person name="Zhao L."/>
            <person name="Wei J."/>
            <person name="Que T."/>
            <person name="Du C."/>
            <person name="Cheng J."/>
            <person name="Dai P."/>
            <person name="Han X."/>
            <person name="Huang E."/>
            <person name="Gao Y."/>
            <person name="Liu J."/>
            <person name="Shao H."/>
            <person name="Ye R."/>
            <person name="Li L."/>
            <person name="Wei W."/>
            <person name="Wang X."/>
            <person name="Wang C."/>
            <person name="Huo Q."/>
            <person name="Li W."/>
            <person name="Guo W."/>
            <person name="Chen H."/>
            <person name="Chen S."/>
            <person name="Zhou L."/>
            <person name="Zhou L."/>
            <person name="Ni X."/>
            <person name="Tian J."/>
            <person name="Zhou Y."/>
            <person name="Sheng Y."/>
            <person name="Liu T."/>
            <person name="Pan Y."/>
            <person name="Xia L."/>
            <person name="Li J."/>
            <person name="Zhao F."/>
            <person name="Cao W."/>
        </authorList>
    </citation>
    <scope>NUCLEOTIDE SEQUENCE</scope>
    <source>
        <strain evidence="7">Rsan-2018</strain>
        <tissue evidence="7">Larvae</tissue>
    </source>
</reference>
<gene>
    <name evidence="7" type="ORF">HPB52_014296</name>
</gene>
<accession>A0A9D4Q096</accession>
<dbReference type="GO" id="GO:0016020">
    <property type="term" value="C:membrane"/>
    <property type="evidence" value="ECO:0007669"/>
    <property type="project" value="TreeGrafter"/>
</dbReference>
<feature type="domain" description="Glycoside hydrolase family 20 catalytic" evidence="6">
    <location>
        <begin position="56"/>
        <end position="81"/>
    </location>
</feature>
<feature type="signal peptide" evidence="5">
    <location>
        <begin position="1"/>
        <end position="23"/>
    </location>
</feature>
<comment type="similarity">
    <text evidence="2">Belongs to the glycosyl hydrolase 20 family.</text>
</comment>
<dbReference type="InterPro" id="IPR017853">
    <property type="entry name" value="GH"/>
</dbReference>
<comment type="catalytic activity">
    <reaction evidence="1">
        <text>Hydrolysis of terminal non-reducing N-acetyl-D-hexosamine residues in N-acetyl-beta-D-hexosaminides.</text>
        <dbReference type="EC" id="3.2.1.52"/>
    </reaction>
</comment>
<dbReference type="GO" id="GO:0006689">
    <property type="term" value="P:ganglioside catabolic process"/>
    <property type="evidence" value="ECO:0007669"/>
    <property type="project" value="TreeGrafter"/>
</dbReference>
<evidence type="ECO:0000256" key="5">
    <source>
        <dbReference type="SAM" id="SignalP"/>
    </source>
</evidence>
<reference evidence="7" key="1">
    <citation type="journal article" date="2020" name="Cell">
        <title>Large-Scale Comparative Analyses of Tick Genomes Elucidate Their Genetic Diversity and Vector Capacities.</title>
        <authorList>
            <consortium name="Tick Genome and Microbiome Consortium (TIGMIC)"/>
            <person name="Jia N."/>
            <person name="Wang J."/>
            <person name="Shi W."/>
            <person name="Du L."/>
            <person name="Sun Y."/>
            <person name="Zhan W."/>
            <person name="Jiang J.F."/>
            <person name="Wang Q."/>
            <person name="Zhang B."/>
            <person name="Ji P."/>
            <person name="Bell-Sakyi L."/>
            <person name="Cui X.M."/>
            <person name="Yuan T.T."/>
            <person name="Jiang B.G."/>
            <person name="Yang W.F."/>
            <person name="Lam T.T."/>
            <person name="Chang Q.C."/>
            <person name="Ding S.J."/>
            <person name="Wang X.J."/>
            <person name="Zhu J.G."/>
            <person name="Ruan X.D."/>
            <person name="Zhao L."/>
            <person name="Wei J.T."/>
            <person name="Ye R.Z."/>
            <person name="Que T.C."/>
            <person name="Du C.H."/>
            <person name="Zhou Y.H."/>
            <person name="Cheng J.X."/>
            <person name="Dai P.F."/>
            <person name="Guo W.B."/>
            <person name="Han X.H."/>
            <person name="Huang E.J."/>
            <person name="Li L.F."/>
            <person name="Wei W."/>
            <person name="Gao Y.C."/>
            <person name="Liu J.Z."/>
            <person name="Shao H.Z."/>
            <person name="Wang X."/>
            <person name="Wang C.C."/>
            <person name="Yang T.C."/>
            <person name="Huo Q.B."/>
            <person name="Li W."/>
            <person name="Chen H.Y."/>
            <person name="Chen S.E."/>
            <person name="Zhou L.G."/>
            <person name="Ni X.B."/>
            <person name="Tian J.H."/>
            <person name="Sheng Y."/>
            <person name="Liu T."/>
            <person name="Pan Y.S."/>
            <person name="Xia L.Y."/>
            <person name="Li J."/>
            <person name="Zhao F."/>
            <person name="Cao W.C."/>
        </authorList>
    </citation>
    <scope>NUCLEOTIDE SEQUENCE</scope>
    <source>
        <strain evidence="7">Rsan-2018</strain>
    </source>
</reference>
<dbReference type="GO" id="GO:0005975">
    <property type="term" value="P:carbohydrate metabolic process"/>
    <property type="evidence" value="ECO:0007669"/>
    <property type="project" value="InterPro"/>
</dbReference>
<keyword evidence="5" id="KW-0732">Signal</keyword>
<evidence type="ECO:0000256" key="3">
    <source>
        <dbReference type="ARBA" id="ARBA00012663"/>
    </source>
</evidence>
<sequence>MTPHCSVPSALLVSLLACPLILATTRLDGVAAETGDSWRPRVWVVNETVIYDKPRFPHRGLLIDTGRHFLPLESIMDTLEAVQ</sequence>
<dbReference type="Pfam" id="PF00728">
    <property type="entry name" value="Glyco_hydro_20"/>
    <property type="match status" value="1"/>
</dbReference>
<dbReference type="EC" id="3.2.1.52" evidence="3"/>
<evidence type="ECO:0000313" key="8">
    <source>
        <dbReference type="Proteomes" id="UP000821837"/>
    </source>
</evidence>
<protein>
    <recommendedName>
        <fullName evidence="3">beta-N-acetylhexosaminidase</fullName>
        <ecNumber evidence="3">3.2.1.52</ecNumber>
    </recommendedName>
</protein>
<dbReference type="PANTHER" id="PTHR22600">
    <property type="entry name" value="BETA-HEXOSAMINIDASE"/>
    <property type="match status" value="1"/>
</dbReference>
<evidence type="ECO:0000313" key="7">
    <source>
        <dbReference type="EMBL" id="KAH7962089.1"/>
    </source>
</evidence>
<dbReference type="GO" id="GO:0030203">
    <property type="term" value="P:glycosaminoglycan metabolic process"/>
    <property type="evidence" value="ECO:0007669"/>
    <property type="project" value="TreeGrafter"/>
</dbReference>
<evidence type="ECO:0000259" key="6">
    <source>
        <dbReference type="Pfam" id="PF00728"/>
    </source>
</evidence>